<comment type="caution">
    <text evidence="1">The sequence shown here is derived from an EMBL/GenBank/DDBJ whole genome shotgun (WGS) entry which is preliminary data.</text>
</comment>
<proteinExistence type="predicted"/>
<evidence type="ECO:0000313" key="1">
    <source>
        <dbReference type="EMBL" id="MFB5680687.1"/>
    </source>
</evidence>
<keyword evidence="2" id="KW-1185">Reference proteome</keyword>
<organism evidence="1 2">
    <name type="scientific">Paenibacillus terreus</name>
    <dbReference type="NCBI Taxonomy" id="1387834"/>
    <lineage>
        <taxon>Bacteria</taxon>
        <taxon>Bacillati</taxon>
        <taxon>Bacillota</taxon>
        <taxon>Bacilli</taxon>
        <taxon>Bacillales</taxon>
        <taxon>Paenibacillaceae</taxon>
        <taxon>Paenibacillus</taxon>
    </lineage>
</organism>
<name>A0ABV5B4S5_9BACL</name>
<sequence>MSKPVMSVALVCGPDCDLETQAMRAALEYFGARVITYWIGRPNDFIPLLSGEDLYNDTEVIVFNFHGCEGKFVMPELDIDVYEEGEPQGDFGSEEILRYTKLDGKAVIGNGCTLGDPKLARAFIDCGCRVYIGPDDYPDGNDELMFVIRLFYEMIQNHRSLEEAFRIARSMNDELSMYKIYVNSRT</sequence>
<protein>
    <submittedName>
        <fullName evidence="1">Delta-aminolevulinic acid dehydratase</fullName>
    </submittedName>
</protein>
<reference evidence="1 2" key="1">
    <citation type="submission" date="2024-09" db="EMBL/GenBank/DDBJ databases">
        <authorList>
            <person name="Ruan L."/>
        </authorList>
    </citation>
    <scope>NUCLEOTIDE SEQUENCE [LARGE SCALE GENOMIC DNA]</scope>
    <source>
        <strain evidence="1 2">D33</strain>
    </source>
</reference>
<evidence type="ECO:0000313" key="2">
    <source>
        <dbReference type="Proteomes" id="UP001580407"/>
    </source>
</evidence>
<accession>A0ABV5B4S5</accession>
<dbReference type="RefSeq" id="WP_375524485.1">
    <property type="nucleotide sequence ID" value="NZ_JBHILM010000006.1"/>
</dbReference>
<gene>
    <name evidence="1" type="ORF">ACE3NQ_07170</name>
</gene>
<dbReference type="EMBL" id="JBHILM010000006">
    <property type="protein sequence ID" value="MFB5680687.1"/>
    <property type="molecule type" value="Genomic_DNA"/>
</dbReference>
<dbReference type="Proteomes" id="UP001580407">
    <property type="component" value="Unassembled WGS sequence"/>
</dbReference>